<dbReference type="Proteomes" id="UP000256964">
    <property type="component" value="Unassembled WGS sequence"/>
</dbReference>
<evidence type="ECO:0000313" key="3">
    <source>
        <dbReference type="Proteomes" id="UP000256964"/>
    </source>
</evidence>
<evidence type="ECO:0000313" key="2">
    <source>
        <dbReference type="EMBL" id="RDX42486.1"/>
    </source>
</evidence>
<proteinExistence type="predicted"/>
<name>A0A371CQC8_9APHY</name>
<dbReference type="EMBL" id="KZ857483">
    <property type="protein sequence ID" value="RDX42486.1"/>
    <property type="molecule type" value="Genomic_DNA"/>
</dbReference>
<dbReference type="AlphaFoldDB" id="A0A371CQC8"/>
<organism evidence="2 3">
    <name type="scientific">Lentinus brumalis</name>
    <dbReference type="NCBI Taxonomy" id="2498619"/>
    <lineage>
        <taxon>Eukaryota</taxon>
        <taxon>Fungi</taxon>
        <taxon>Dikarya</taxon>
        <taxon>Basidiomycota</taxon>
        <taxon>Agaricomycotina</taxon>
        <taxon>Agaricomycetes</taxon>
        <taxon>Polyporales</taxon>
        <taxon>Polyporaceae</taxon>
        <taxon>Lentinus</taxon>
    </lineage>
</organism>
<sequence length="147" mass="15526">MNRTRRMAPRLGNKGCVYGKLPGLSKWIPAHMDVSSPPAETSPRVSAVDVCARLADYAGKAPSSPCAGPRTPHVSAPSNTSLPLASGKNQHGPIQSTPPSSHLRTGVRAACLAYGTSAVASLDLLSSRSLYDTRWHRDGFTSAQQFA</sequence>
<protein>
    <submittedName>
        <fullName evidence="2">Uncharacterized protein</fullName>
    </submittedName>
</protein>
<gene>
    <name evidence="2" type="ORF">OH76DRAFT_98518</name>
</gene>
<accession>A0A371CQC8</accession>
<evidence type="ECO:0000256" key="1">
    <source>
        <dbReference type="SAM" id="MobiDB-lite"/>
    </source>
</evidence>
<feature type="compositionally biased region" description="Polar residues" evidence="1">
    <location>
        <begin position="76"/>
        <end position="102"/>
    </location>
</feature>
<keyword evidence="3" id="KW-1185">Reference proteome</keyword>
<reference evidence="2 3" key="1">
    <citation type="journal article" date="2018" name="Biotechnol. Biofuels">
        <title>Integrative visual omics of the white-rot fungus Polyporus brumalis exposes the biotechnological potential of its oxidative enzymes for delignifying raw plant biomass.</title>
        <authorList>
            <person name="Miyauchi S."/>
            <person name="Rancon A."/>
            <person name="Drula E."/>
            <person name="Hage H."/>
            <person name="Chaduli D."/>
            <person name="Favel A."/>
            <person name="Grisel S."/>
            <person name="Henrissat B."/>
            <person name="Herpoel-Gimbert I."/>
            <person name="Ruiz-Duenas F.J."/>
            <person name="Chevret D."/>
            <person name="Hainaut M."/>
            <person name="Lin J."/>
            <person name="Wang M."/>
            <person name="Pangilinan J."/>
            <person name="Lipzen A."/>
            <person name="Lesage-Meessen L."/>
            <person name="Navarro D."/>
            <person name="Riley R."/>
            <person name="Grigoriev I.V."/>
            <person name="Zhou S."/>
            <person name="Raouche S."/>
            <person name="Rosso M.N."/>
        </authorList>
    </citation>
    <scope>NUCLEOTIDE SEQUENCE [LARGE SCALE GENOMIC DNA]</scope>
    <source>
        <strain evidence="2 3">BRFM 1820</strain>
    </source>
</reference>
<feature type="region of interest" description="Disordered" evidence="1">
    <location>
        <begin position="60"/>
        <end position="102"/>
    </location>
</feature>